<dbReference type="PATRIC" id="fig|433924.3.peg.1677"/>
<reference evidence="11 12" key="1">
    <citation type="journal article" date="2016" name="Front. Microbiol.">
        <title>Genomic Resource of Rice Seed Associated Bacteria.</title>
        <authorList>
            <person name="Midha S."/>
            <person name="Bansal K."/>
            <person name="Sharma S."/>
            <person name="Kumar N."/>
            <person name="Patil P.P."/>
            <person name="Chaudhry V."/>
            <person name="Patil P.B."/>
        </authorList>
    </citation>
    <scope>NUCLEOTIDE SEQUENCE [LARGE SCALE GENOMIC DNA]</scope>
    <source>
        <strain evidence="11 12">NS331</strain>
    </source>
</reference>
<evidence type="ECO:0000256" key="3">
    <source>
        <dbReference type="ARBA" id="ARBA00022801"/>
    </source>
</evidence>
<dbReference type="PANTHER" id="PTHR11066">
    <property type="entry name" value="ACYL-COA THIOESTERASE"/>
    <property type="match status" value="1"/>
</dbReference>
<evidence type="ECO:0000313" key="12">
    <source>
        <dbReference type="Proteomes" id="UP000072741"/>
    </source>
</evidence>
<dbReference type="Proteomes" id="UP000072741">
    <property type="component" value="Unassembled WGS sequence"/>
</dbReference>
<organism evidence="11 12">
    <name type="scientific">Pseudacidovorax intermedius</name>
    <dbReference type="NCBI Taxonomy" id="433924"/>
    <lineage>
        <taxon>Bacteria</taxon>
        <taxon>Pseudomonadati</taxon>
        <taxon>Pseudomonadota</taxon>
        <taxon>Betaproteobacteria</taxon>
        <taxon>Burkholderiales</taxon>
        <taxon>Comamonadaceae</taxon>
        <taxon>Pseudacidovorax</taxon>
    </lineage>
</organism>
<dbReference type="GO" id="GO:0009062">
    <property type="term" value="P:fatty acid catabolic process"/>
    <property type="evidence" value="ECO:0007669"/>
    <property type="project" value="TreeGrafter"/>
</dbReference>
<dbReference type="CDD" id="cd03444">
    <property type="entry name" value="Thioesterase_II_repeat1"/>
    <property type="match status" value="1"/>
</dbReference>
<name>A0A147GMJ7_9BURK</name>
<evidence type="ECO:0000256" key="1">
    <source>
        <dbReference type="ARBA" id="ARBA00006538"/>
    </source>
</evidence>
<dbReference type="OrthoDB" id="9781019at2"/>
<dbReference type="EMBL" id="LDSL01000175">
    <property type="protein sequence ID" value="KTT14679.1"/>
    <property type="molecule type" value="Genomic_DNA"/>
</dbReference>
<comment type="subunit">
    <text evidence="2">Homotetramer.</text>
</comment>
<keyword evidence="4" id="KW-0443">Lipid metabolism</keyword>
<evidence type="ECO:0000256" key="6">
    <source>
        <dbReference type="ARBA" id="ARBA00050943"/>
    </source>
</evidence>
<dbReference type="RefSeq" id="WP_058644213.1">
    <property type="nucleotide sequence ID" value="NZ_LDSL01000175.1"/>
</dbReference>
<dbReference type="InterPro" id="IPR049449">
    <property type="entry name" value="TesB_ACOT8-like_N"/>
</dbReference>
<dbReference type="InterPro" id="IPR029069">
    <property type="entry name" value="HotDog_dom_sf"/>
</dbReference>
<gene>
    <name evidence="11" type="ORF">NS331_22775</name>
</gene>
<dbReference type="GO" id="GO:0006637">
    <property type="term" value="P:acyl-CoA metabolic process"/>
    <property type="evidence" value="ECO:0007669"/>
    <property type="project" value="InterPro"/>
</dbReference>
<dbReference type="GO" id="GO:0047617">
    <property type="term" value="F:fatty acyl-CoA hydrolase activity"/>
    <property type="evidence" value="ECO:0007669"/>
    <property type="project" value="UniProtKB-EC"/>
</dbReference>
<evidence type="ECO:0000313" key="11">
    <source>
        <dbReference type="EMBL" id="KTT14679.1"/>
    </source>
</evidence>
<dbReference type="AlphaFoldDB" id="A0A147GMJ7"/>
<evidence type="ECO:0000256" key="7">
    <source>
        <dbReference type="ARBA" id="ARBA00071120"/>
    </source>
</evidence>
<comment type="caution">
    <text evidence="11">The sequence shown here is derived from an EMBL/GenBank/DDBJ whole genome shotgun (WGS) entry which is preliminary data.</text>
</comment>
<dbReference type="EC" id="3.1.2.20" evidence="5"/>
<dbReference type="Pfam" id="PF02551">
    <property type="entry name" value="Acyl_CoA_thio"/>
    <property type="match status" value="1"/>
</dbReference>
<dbReference type="FunFam" id="2.40.160.210:FF:000001">
    <property type="entry name" value="Acyl-CoA thioesterase II"/>
    <property type="match status" value="1"/>
</dbReference>
<feature type="domain" description="Acyl-CoA thioesterase-like N-terminal HotDog" evidence="10">
    <location>
        <begin position="36"/>
        <end position="114"/>
    </location>
</feature>
<comment type="catalytic activity">
    <reaction evidence="6">
        <text>a fatty acyl-CoA + H2O = a fatty acid + CoA + H(+)</text>
        <dbReference type="Rhea" id="RHEA:16781"/>
        <dbReference type="ChEBI" id="CHEBI:15377"/>
        <dbReference type="ChEBI" id="CHEBI:15378"/>
        <dbReference type="ChEBI" id="CHEBI:28868"/>
        <dbReference type="ChEBI" id="CHEBI:57287"/>
        <dbReference type="ChEBI" id="CHEBI:77636"/>
        <dbReference type="EC" id="3.1.2.20"/>
    </reaction>
    <physiologicalReaction direction="left-to-right" evidence="6">
        <dbReference type="Rhea" id="RHEA:16782"/>
    </physiologicalReaction>
</comment>
<protein>
    <recommendedName>
        <fullName evidence="7">Acyl-CoA thioesterase 2</fullName>
        <ecNumber evidence="5">3.1.2.20</ecNumber>
    </recommendedName>
    <alternativeName>
        <fullName evidence="8">Thioesterase II</fullName>
    </alternativeName>
</protein>
<accession>A0A147GMJ7</accession>
<dbReference type="GO" id="GO:0005829">
    <property type="term" value="C:cytosol"/>
    <property type="evidence" value="ECO:0007669"/>
    <property type="project" value="TreeGrafter"/>
</dbReference>
<feature type="domain" description="Acyl-CoA thioesterase 2 C-terminal" evidence="9">
    <location>
        <begin position="184"/>
        <end position="286"/>
    </location>
</feature>
<dbReference type="CDD" id="cd03445">
    <property type="entry name" value="Thioesterase_II_repeat2"/>
    <property type="match status" value="1"/>
</dbReference>
<dbReference type="InterPro" id="IPR042171">
    <property type="entry name" value="Acyl-CoA_hotdog"/>
</dbReference>
<dbReference type="SUPFAM" id="SSF54637">
    <property type="entry name" value="Thioesterase/thiol ester dehydrase-isomerase"/>
    <property type="match status" value="2"/>
</dbReference>
<evidence type="ECO:0000256" key="4">
    <source>
        <dbReference type="ARBA" id="ARBA00023098"/>
    </source>
</evidence>
<evidence type="ECO:0000256" key="8">
    <source>
        <dbReference type="ARBA" id="ARBA00079653"/>
    </source>
</evidence>
<keyword evidence="12" id="KW-1185">Reference proteome</keyword>
<evidence type="ECO:0000259" key="9">
    <source>
        <dbReference type="Pfam" id="PF02551"/>
    </source>
</evidence>
<evidence type="ECO:0000256" key="2">
    <source>
        <dbReference type="ARBA" id="ARBA00011881"/>
    </source>
</evidence>
<dbReference type="InterPro" id="IPR003703">
    <property type="entry name" value="Acyl_CoA_thio"/>
</dbReference>
<comment type="similarity">
    <text evidence="1">Belongs to the C/M/P thioester hydrolase family.</text>
</comment>
<dbReference type="Pfam" id="PF13622">
    <property type="entry name" value="4HBT_3"/>
    <property type="match status" value="1"/>
</dbReference>
<sequence length="294" mass="32525">MTDAPNTACLVEDLVALMRMEPLGEDRFRAQSEDIGTLAVFGGQVLGQSLMAACLTVEPDRPVHSMHAYFLLPGEHAPIDYSVDRVRDGRSFTTRHVLARQSGRIIFEMAASFQTRDRGVEHQLAMPEVAPPDALPSDRERRRALGDLLPEPFRVKGTAPHGIEFRTVEQDDLLAPLPRDGGSAVWMRAVAPLPDDPNVHRALLAYASDHGLLRAAMIPHGLSFLTGQVRAASLDHAMWFHRDFRFDDWLLYVIDSPSASGARGLCRGSVFARDGRLVASTAQEGMLRVRERRG</sequence>
<evidence type="ECO:0000259" key="10">
    <source>
        <dbReference type="Pfam" id="PF13622"/>
    </source>
</evidence>
<keyword evidence="3 11" id="KW-0378">Hydrolase</keyword>
<proteinExistence type="inferred from homology"/>
<evidence type="ECO:0000256" key="5">
    <source>
        <dbReference type="ARBA" id="ARBA00038894"/>
    </source>
</evidence>
<dbReference type="PANTHER" id="PTHR11066:SF34">
    <property type="entry name" value="ACYL-COENZYME A THIOESTERASE 8"/>
    <property type="match status" value="1"/>
</dbReference>
<dbReference type="Gene3D" id="2.40.160.210">
    <property type="entry name" value="Acyl-CoA thioesterase, double hotdog domain"/>
    <property type="match status" value="1"/>
</dbReference>
<dbReference type="InterPro" id="IPR025652">
    <property type="entry name" value="TesB_C"/>
</dbReference>